<sequence>MLSIAVVTGAAGGLGRAISLELSKKYHVALLDLEQSRLDIVAEEIGKDKTSTWICDITCPEQVERVSKEIIELGRVKCLVNNAGHADKDTLHETTPSSWRSEVALNLDASFTVFHSFESSFRDHPTDVNIINIASVNGVMSCVGNPAYSAAKAGLISLTKSMAIELGGLGIRANAILPGTVITGAWTERLKVNPKAMDDIIKWYPLKRRIVPEDIAKAVAFLDTSPAITGICLPVDAGLTAGSTPIAAAITHSPLFDA</sequence>
<dbReference type="PANTHER" id="PTHR24321">
    <property type="entry name" value="DEHYDROGENASES, SHORT CHAIN"/>
    <property type="match status" value="1"/>
</dbReference>
<dbReference type="PRINTS" id="PR00081">
    <property type="entry name" value="GDHRDH"/>
</dbReference>
<evidence type="ECO:0000313" key="5">
    <source>
        <dbReference type="Proteomes" id="UP000193218"/>
    </source>
</evidence>
<gene>
    <name evidence="4" type="ORF">BD324DRAFT_621835</name>
</gene>
<dbReference type="STRING" id="4999.A0A1Y1UKT0"/>
<dbReference type="Proteomes" id="UP000193218">
    <property type="component" value="Unassembled WGS sequence"/>
</dbReference>
<dbReference type="PROSITE" id="PS00061">
    <property type="entry name" value="ADH_SHORT"/>
    <property type="match status" value="1"/>
</dbReference>
<dbReference type="SUPFAM" id="SSF51735">
    <property type="entry name" value="NAD(P)-binding Rossmann-fold domains"/>
    <property type="match status" value="1"/>
</dbReference>
<dbReference type="CDD" id="cd05233">
    <property type="entry name" value="SDR_c"/>
    <property type="match status" value="1"/>
</dbReference>
<dbReference type="RefSeq" id="XP_021872582.1">
    <property type="nucleotide sequence ID" value="XM_022015414.1"/>
</dbReference>
<dbReference type="AlphaFoldDB" id="A0A1Y1UKT0"/>
<dbReference type="InterPro" id="IPR036291">
    <property type="entry name" value="NAD(P)-bd_dom_sf"/>
</dbReference>
<dbReference type="EMBL" id="NBSH01000004">
    <property type="protein sequence ID" value="ORX38660.1"/>
    <property type="molecule type" value="Genomic_DNA"/>
</dbReference>
<organism evidence="4 5">
    <name type="scientific">Kockovaella imperatae</name>
    <dbReference type="NCBI Taxonomy" id="4999"/>
    <lineage>
        <taxon>Eukaryota</taxon>
        <taxon>Fungi</taxon>
        <taxon>Dikarya</taxon>
        <taxon>Basidiomycota</taxon>
        <taxon>Agaricomycotina</taxon>
        <taxon>Tremellomycetes</taxon>
        <taxon>Tremellales</taxon>
        <taxon>Cuniculitremaceae</taxon>
        <taxon>Kockovaella</taxon>
    </lineage>
</organism>
<evidence type="ECO:0000256" key="2">
    <source>
        <dbReference type="ARBA" id="ARBA00022857"/>
    </source>
</evidence>
<dbReference type="InterPro" id="IPR020904">
    <property type="entry name" value="Sc_DH/Rdtase_CS"/>
</dbReference>
<dbReference type="Gene3D" id="3.40.50.720">
    <property type="entry name" value="NAD(P)-binding Rossmann-like Domain"/>
    <property type="match status" value="1"/>
</dbReference>
<dbReference type="OrthoDB" id="498125at2759"/>
<keyword evidence="2" id="KW-0521">NADP</keyword>
<accession>A0A1Y1UKT0</accession>
<protein>
    <submittedName>
        <fullName evidence="4">Short chain dehydrogenase</fullName>
    </submittedName>
</protein>
<comment type="similarity">
    <text evidence="1">Belongs to the short-chain dehydrogenases/reductases (SDR) family.</text>
</comment>
<keyword evidence="3" id="KW-0560">Oxidoreductase</keyword>
<proteinExistence type="inferred from homology"/>
<dbReference type="InParanoid" id="A0A1Y1UKT0"/>
<comment type="caution">
    <text evidence="4">The sequence shown here is derived from an EMBL/GenBank/DDBJ whole genome shotgun (WGS) entry which is preliminary data.</text>
</comment>
<dbReference type="FunCoup" id="A0A1Y1UKT0">
    <property type="interactions" value="19"/>
</dbReference>
<dbReference type="PRINTS" id="PR00080">
    <property type="entry name" value="SDRFAMILY"/>
</dbReference>
<dbReference type="GO" id="GO:0016491">
    <property type="term" value="F:oxidoreductase activity"/>
    <property type="evidence" value="ECO:0007669"/>
    <property type="project" value="UniProtKB-KW"/>
</dbReference>
<dbReference type="InterPro" id="IPR002347">
    <property type="entry name" value="SDR_fam"/>
</dbReference>
<dbReference type="GeneID" id="33557223"/>
<name>A0A1Y1UKT0_9TREE</name>
<keyword evidence="5" id="KW-1185">Reference proteome</keyword>
<evidence type="ECO:0000256" key="3">
    <source>
        <dbReference type="ARBA" id="ARBA00023002"/>
    </source>
</evidence>
<dbReference type="PANTHER" id="PTHR24321:SF8">
    <property type="entry name" value="ESTRADIOL 17-BETA-DEHYDROGENASE 8-RELATED"/>
    <property type="match status" value="1"/>
</dbReference>
<evidence type="ECO:0000313" key="4">
    <source>
        <dbReference type="EMBL" id="ORX38660.1"/>
    </source>
</evidence>
<evidence type="ECO:0000256" key="1">
    <source>
        <dbReference type="ARBA" id="ARBA00006484"/>
    </source>
</evidence>
<reference evidence="4 5" key="1">
    <citation type="submission" date="2017-03" db="EMBL/GenBank/DDBJ databases">
        <title>Widespread Adenine N6-methylation of Active Genes in Fungi.</title>
        <authorList>
            <consortium name="DOE Joint Genome Institute"/>
            <person name="Mondo S.J."/>
            <person name="Dannebaum R.O."/>
            <person name="Kuo R.C."/>
            <person name="Louie K.B."/>
            <person name="Bewick A.J."/>
            <person name="Labutti K."/>
            <person name="Haridas S."/>
            <person name="Kuo A."/>
            <person name="Salamov A."/>
            <person name="Ahrendt S.R."/>
            <person name="Lau R."/>
            <person name="Bowen B.P."/>
            <person name="Lipzen A."/>
            <person name="Sullivan W."/>
            <person name="Andreopoulos W.B."/>
            <person name="Clum A."/>
            <person name="Lindquist E."/>
            <person name="Daum C."/>
            <person name="Northen T.R."/>
            <person name="Ramamoorthy G."/>
            <person name="Schmitz R.J."/>
            <person name="Gryganskyi A."/>
            <person name="Culley D."/>
            <person name="Magnuson J."/>
            <person name="James T.Y."/>
            <person name="O'Malley M.A."/>
            <person name="Stajich J.E."/>
            <person name="Spatafora J.W."/>
            <person name="Visel A."/>
            <person name="Grigoriev I.V."/>
        </authorList>
    </citation>
    <scope>NUCLEOTIDE SEQUENCE [LARGE SCALE GENOMIC DNA]</scope>
    <source>
        <strain evidence="4 5">NRRL Y-17943</strain>
    </source>
</reference>
<dbReference type="Pfam" id="PF13561">
    <property type="entry name" value="adh_short_C2"/>
    <property type="match status" value="1"/>
</dbReference>